<evidence type="ECO:0000313" key="3">
    <source>
        <dbReference type="Proteomes" id="UP000198215"/>
    </source>
</evidence>
<sequence>MPTQNTSGRGGGSTATRNPPGNQTPNTPDIDESGIARLKVDELRSRLARRGVGGTDGMKKDQLVKALVKSLKDGSSSGGGGRTGSGRSSGSSAADTRGARSSGSGRSSRSDDGGGARTGAHTSSSVRYSQEITSPDDEPERPGRSLVTTDHDVIRQWAEARGGLPTTVDGSEHDGHPGVLRFDFPANGREDRLREISWDDWFATFDQRRLNFIYQEERSDGRQSNFFRLESPDRENG</sequence>
<protein>
    <recommendedName>
        <fullName evidence="4">Rho termination factor, N-terminal domain</fullName>
    </recommendedName>
</protein>
<dbReference type="OrthoDB" id="9808866at2"/>
<evidence type="ECO:0000313" key="2">
    <source>
        <dbReference type="EMBL" id="SCG63706.1"/>
    </source>
</evidence>
<dbReference type="EMBL" id="LT607753">
    <property type="protein sequence ID" value="SCG63706.1"/>
    <property type="molecule type" value="Genomic_DNA"/>
</dbReference>
<dbReference type="RefSeq" id="WP_088977105.1">
    <property type="nucleotide sequence ID" value="NZ_LT607753.1"/>
</dbReference>
<evidence type="ECO:0000256" key="1">
    <source>
        <dbReference type="SAM" id="MobiDB-lite"/>
    </source>
</evidence>
<dbReference type="Proteomes" id="UP000198215">
    <property type="component" value="Chromosome I"/>
</dbReference>
<feature type="compositionally biased region" description="Low complexity" evidence="1">
    <location>
        <begin position="85"/>
        <end position="107"/>
    </location>
</feature>
<proteinExistence type="predicted"/>
<reference evidence="3" key="1">
    <citation type="submission" date="2016-06" db="EMBL/GenBank/DDBJ databases">
        <authorList>
            <person name="Varghese N."/>
            <person name="Submissions Spin"/>
        </authorList>
    </citation>
    <scope>NUCLEOTIDE SEQUENCE [LARGE SCALE GENOMIC DNA]</scope>
    <source>
        <strain evidence="3">DSM 45161</strain>
    </source>
</reference>
<accession>A0A1C5J118</accession>
<feature type="region of interest" description="Disordered" evidence="1">
    <location>
        <begin position="1"/>
        <end position="150"/>
    </location>
</feature>
<dbReference type="AlphaFoldDB" id="A0A1C5J118"/>
<organism evidence="2 3">
    <name type="scientific">Micromonospora coxensis</name>
    <dbReference type="NCBI Taxonomy" id="356852"/>
    <lineage>
        <taxon>Bacteria</taxon>
        <taxon>Bacillati</taxon>
        <taxon>Actinomycetota</taxon>
        <taxon>Actinomycetes</taxon>
        <taxon>Micromonosporales</taxon>
        <taxon>Micromonosporaceae</taxon>
        <taxon>Micromonospora</taxon>
    </lineage>
</organism>
<gene>
    <name evidence="2" type="ORF">GA0070614_3692</name>
</gene>
<feature type="compositionally biased region" description="Polar residues" evidence="1">
    <location>
        <begin position="121"/>
        <end position="133"/>
    </location>
</feature>
<evidence type="ECO:0008006" key="4">
    <source>
        <dbReference type="Google" id="ProtNLM"/>
    </source>
</evidence>
<name>A0A1C5J118_9ACTN</name>
<keyword evidence="3" id="KW-1185">Reference proteome</keyword>